<evidence type="ECO:0000256" key="1">
    <source>
        <dbReference type="ARBA" id="ARBA00005086"/>
    </source>
</evidence>
<dbReference type="Proteomes" id="UP001365781">
    <property type="component" value="Unassembled WGS sequence"/>
</dbReference>
<accession>A0ABU8G319</accession>
<feature type="domain" description="3-hydroxyacyl-CoA dehydrogenase NAD binding" evidence="5">
    <location>
        <begin position="17"/>
        <end position="196"/>
    </location>
</feature>
<dbReference type="PANTHER" id="PTHR48075:SF9">
    <property type="entry name" value="3-HYDROXYBUTYRYL-COA DEHYDROGENASE"/>
    <property type="match status" value="1"/>
</dbReference>
<comment type="caution">
    <text evidence="6">The sequence shown here is derived from an EMBL/GenBank/DDBJ whole genome shotgun (WGS) entry which is preliminary data.</text>
</comment>
<dbReference type="PIRSF" id="PIRSF000105">
    <property type="entry name" value="HCDH"/>
    <property type="match status" value="1"/>
</dbReference>
<dbReference type="InterPro" id="IPR022694">
    <property type="entry name" value="3-OHacyl-CoA_DH"/>
</dbReference>
<dbReference type="EMBL" id="JBBAYM010000001">
    <property type="protein sequence ID" value="MEI5607589.1"/>
    <property type="molecule type" value="Genomic_DNA"/>
</dbReference>
<dbReference type="Pfam" id="PF02737">
    <property type="entry name" value="3HCDH_N"/>
    <property type="match status" value="1"/>
</dbReference>
<dbReference type="PANTHER" id="PTHR48075">
    <property type="entry name" value="3-HYDROXYACYL-COA DEHYDROGENASE FAMILY PROTEIN"/>
    <property type="match status" value="1"/>
</dbReference>
<evidence type="ECO:0000256" key="2">
    <source>
        <dbReference type="ARBA" id="ARBA00009463"/>
    </source>
</evidence>
<evidence type="ECO:0000313" key="6">
    <source>
        <dbReference type="EMBL" id="MEI5607589.1"/>
    </source>
</evidence>
<evidence type="ECO:0000259" key="5">
    <source>
        <dbReference type="Pfam" id="PF02737"/>
    </source>
</evidence>
<dbReference type="NCBIfam" id="NF005875">
    <property type="entry name" value="PRK07819.1"/>
    <property type="match status" value="1"/>
</dbReference>
<feature type="domain" description="3-hydroxyacyl-CoA dehydrogenase C-terminal" evidence="4">
    <location>
        <begin position="199"/>
        <end position="294"/>
    </location>
</feature>
<gene>
    <name evidence="6" type="ORF">WB403_00225</name>
</gene>
<evidence type="ECO:0000256" key="3">
    <source>
        <dbReference type="ARBA" id="ARBA00023002"/>
    </source>
</evidence>
<keyword evidence="7" id="KW-1185">Reference proteome</keyword>
<comment type="similarity">
    <text evidence="2">Belongs to the 3-hydroxyacyl-CoA dehydrogenase family.</text>
</comment>
<dbReference type="Gene3D" id="1.10.1040.10">
    <property type="entry name" value="N-(1-d-carboxylethyl)-l-norvaline Dehydrogenase, domain 2"/>
    <property type="match status" value="1"/>
</dbReference>
<dbReference type="InterPro" id="IPR013328">
    <property type="entry name" value="6PGD_dom2"/>
</dbReference>
<protein>
    <submittedName>
        <fullName evidence="6">3-hydroxybutyryl-CoA dehydrogenase</fullName>
    </submittedName>
</protein>
<comment type="pathway">
    <text evidence="1">Lipid metabolism; butanoate metabolism.</text>
</comment>
<name>A0ABU8G319_9ACTN</name>
<keyword evidence="3" id="KW-0560">Oxidoreductase</keyword>
<dbReference type="Gene3D" id="3.40.50.720">
    <property type="entry name" value="NAD(P)-binding Rossmann-like Domain"/>
    <property type="match status" value="1"/>
</dbReference>
<sequence>MTPPETHGDEPGRVARVGVVGCGLMGSGIAELSALAGYDVRVAVSSPDSLTAGRGRVLASLDRAVRAERIGAADRDAALDRISFTTDVFELADRQLVIESIAEDKAAKIELFTLLDKALEDPEAILASNTSSLSVTAMAGATGRPGQVLGLHFFSPTQLIPLVEVIPALHTSESALTRAEEFVTAGLGKQAIRSEDRTGFVVNSLLVPYLLSAMRMVESGFATAETVDRGMTLGCSHPVGPLKLADLIGLDVLHAVAEALYAEYRETLYAPPPLLTRMVEGGLLGRKTGRGFYRHG</sequence>
<proteinExistence type="inferred from homology"/>
<dbReference type="InterPro" id="IPR006176">
    <property type="entry name" value="3-OHacyl-CoA_DH_NAD-bd"/>
</dbReference>
<dbReference type="InterPro" id="IPR006108">
    <property type="entry name" value="3HC_DH_C"/>
</dbReference>
<dbReference type="InterPro" id="IPR008927">
    <property type="entry name" value="6-PGluconate_DH-like_C_sf"/>
</dbReference>
<reference evidence="6 7" key="1">
    <citation type="submission" date="2024-03" db="EMBL/GenBank/DDBJ databases">
        <title>First Report of Pectobacterium brasiliscabiei causing potato scab in china.</title>
        <authorList>
            <person name="Handique U."/>
        </authorList>
    </citation>
    <scope>NUCLEOTIDE SEQUENCE [LARGE SCALE GENOMIC DNA]</scope>
    <source>
        <strain evidence="6 7">ZRIMU1503</strain>
    </source>
</reference>
<dbReference type="SUPFAM" id="SSF51735">
    <property type="entry name" value="NAD(P)-binding Rossmann-fold domains"/>
    <property type="match status" value="1"/>
</dbReference>
<organism evidence="6 7">
    <name type="scientific">Streptomyces brasiliscabiei</name>
    <dbReference type="NCBI Taxonomy" id="2736302"/>
    <lineage>
        <taxon>Bacteria</taxon>
        <taxon>Bacillati</taxon>
        <taxon>Actinomycetota</taxon>
        <taxon>Actinomycetes</taxon>
        <taxon>Kitasatosporales</taxon>
        <taxon>Streptomycetaceae</taxon>
        <taxon>Streptomyces</taxon>
    </lineage>
</organism>
<dbReference type="Pfam" id="PF00725">
    <property type="entry name" value="3HCDH"/>
    <property type="match status" value="1"/>
</dbReference>
<dbReference type="InterPro" id="IPR036291">
    <property type="entry name" value="NAD(P)-bd_dom_sf"/>
</dbReference>
<evidence type="ECO:0000313" key="7">
    <source>
        <dbReference type="Proteomes" id="UP001365781"/>
    </source>
</evidence>
<dbReference type="SUPFAM" id="SSF48179">
    <property type="entry name" value="6-phosphogluconate dehydrogenase C-terminal domain-like"/>
    <property type="match status" value="1"/>
</dbReference>
<evidence type="ECO:0000259" key="4">
    <source>
        <dbReference type="Pfam" id="PF00725"/>
    </source>
</evidence>